<dbReference type="RefSeq" id="WP_267676376.1">
    <property type="nucleotide sequence ID" value="NZ_CP113088.1"/>
</dbReference>
<accession>A0A9E8MUL0</accession>
<name>A0A9E8MUL0_9FLAO</name>
<reference evidence="1" key="1">
    <citation type="submission" date="2022-11" db="EMBL/GenBank/DDBJ databases">
        <title>Lacinutrix neustonica HL-RS19T sp. nov., isolated from the surface microlayer sample of brackish Lake Shihwa.</title>
        <authorList>
            <person name="Choi J.Y."/>
            <person name="Hwang C.Y."/>
        </authorList>
    </citation>
    <scope>NUCLEOTIDE SEQUENCE</scope>
    <source>
        <strain evidence="1">HL-RS19</strain>
    </source>
</reference>
<dbReference type="KEGG" id="lnu:N7U66_18105"/>
<sequence length="113" mass="13073">MRLFYLLPMLCLFSCGNEKAVQLPEIQNAKITTVQDISPAYIFYDETKPDSVELNRKNLIISTNWLFNVDKRLTLRQAVPSIKKLQKKSVMLPYIKMKMHETTLPAMIPALKT</sequence>
<organism evidence="1 2">
    <name type="scientific">Lacinutrix neustonica</name>
    <dbReference type="NCBI Taxonomy" id="2980107"/>
    <lineage>
        <taxon>Bacteria</taxon>
        <taxon>Pseudomonadati</taxon>
        <taxon>Bacteroidota</taxon>
        <taxon>Flavobacteriia</taxon>
        <taxon>Flavobacteriales</taxon>
        <taxon>Flavobacteriaceae</taxon>
        <taxon>Lacinutrix</taxon>
    </lineage>
</organism>
<dbReference type="AlphaFoldDB" id="A0A9E8MUL0"/>
<evidence type="ECO:0000313" key="2">
    <source>
        <dbReference type="Proteomes" id="UP001164705"/>
    </source>
</evidence>
<gene>
    <name evidence="1" type="ORF">N7U66_18105</name>
</gene>
<keyword evidence="2" id="KW-1185">Reference proteome</keyword>
<protein>
    <submittedName>
        <fullName evidence="1">Uncharacterized protein</fullName>
    </submittedName>
</protein>
<proteinExistence type="predicted"/>
<evidence type="ECO:0000313" key="1">
    <source>
        <dbReference type="EMBL" id="WAC01778.1"/>
    </source>
</evidence>
<dbReference type="EMBL" id="CP113088">
    <property type="protein sequence ID" value="WAC01778.1"/>
    <property type="molecule type" value="Genomic_DNA"/>
</dbReference>
<dbReference type="Proteomes" id="UP001164705">
    <property type="component" value="Chromosome"/>
</dbReference>